<proteinExistence type="predicted"/>
<dbReference type="InterPro" id="IPR013783">
    <property type="entry name" value="Ig-like_fold"/>
</dbReference>
<name>A0A5C6RFY5_9BACT</name>
<evidence type="ECO:0000259" key="1">
    <source>
        <dbReference type="Pfam" id="PF24346"/>
    </source>
</evidence>
<keyword evidence="3" id="KW-1185">Reference proteome</keyword>
<organism evidence="2 3">
    <name type="scientific">Phaeodactylibacter luteus</name>
    <dbReference type="NCBI Taxonomy" id="1564516"/>
    <lineage>
        <taxon>Bacteria</taxon>
        <taxon>Pseudomonadati</taxon>
        <taxon>Bacteroidota</taxon>
        <taxon>Saprospiria</taxon>
        <taxon>Saprospirales</taxon>
        <taxon>Haliscomenobacteraceae</taxon>
        <taxon>Phaeodactylibacter</taxon>
    </lineage>
</organism>
<feature type="non-terminal residue" evidence="2">
    <location>
        <position position="1"/>
    </location>
</feature>
<reference evidence="2 3" key="1">
    <citation type="submission" date="2019-08" db="EMBL/GenBank/DDBJ databases">
        <title>Genome of Phaeodactylibacter luteus.</title>
        <authorList>
            <person name="Bowman J.P."/>
        </authorList>
    </citation>
    <scope>NUCLEOTIDE SEQUENCE [LARGE SCALE GENOMIC DNA]</scope>
    <source>
        <strain evidence="2 3">KCTC 42180</strain>
    </source>
</reference>
<dbReference type="Pfam" id="PF24346">
    <property type="entry name" value="DUF7507"/>
    <property type="match status" value="1"/>
</dbReference>
<dbReference type="OrthoDB" id="599464at2"/>
<evidence type="ECO:0000313" key="2">
    <source>
        <dbReference type="EMBL" id="TXB51376.1"/>
    </source>
</evidence>
<comment type="caution">
    <text evidence="2">The sequence shown here is derived from an EMBL/GenBank/DDBJ whole genome shotgun (WGS) entry which is preliminary data.</text>
</comment>
<dbReference type="NCBIfam" id="TIGR01451">
    <property type="entry name" value="B_ant_repeat"/>
    <property type="match status" value="1"/>
</dbReference>
<feature type="domain" description="DUF7507" evidence="1">
    <location>
        <begin position="10"/>
        <end position="74"/>
    </location>
</feature>
<dbReference type="InterPro" id="IPR055354">
    <property type="entry name" value="DUF7507"/>
</dbReference>
<dbReference type="AlphaFoldDB" id="A0A5C6RFY5"/>
<dbReference type="Proteomes" id="UP000321580">
    <property type="component" value="Unassembled WGS sequence"/>
</dbReference>
<dbReference type="Gene3D" id="2.60.40.10">
    <property type="entry name" value="Immunoglobulins"/>
    <property type="match status" value="1"/>
</dbReference>
<dbReference type="InterPro" id="IPR047589">
    <property type="entry name" value="DUF11_rpt"/>
</dbReference>
<feature type="non-terminal residue" evidence="2">
    <location>
        <position position="74"/>
    </location>
</feature>
<accession>A0A5C6RFY5</accession>
<sequence length="74" mass="7506">DDETVTARQEPSIALSKTADMPTYSAAGDVVTYTFEVTNTGNVSLSGVRIDDALTGSAALPVTPSSLSPGETGT</sequence>
<evidence type="ECO:0000313" key="3">
    <source>
        <dbReference type="Proteomes" id="UP000321580"/>
    </source>
</evidence>
<protein>
    <submittedName>
        <fullName evidence="2">DUF1573 domain-containing protein</fullName>
    </submittedName>
</protein>
<gene>
    <name evidence="2" type="ORF">FRY97_22210</name>
</gene>
<dbReference type="EMBL" id="VOOR01000285">
    <property type="protein sequence ID" value="TXB51376.1"/>
    <property type="molecule type" value="Genomic_DNA"/>
</dbReference>